<dbReference type="SMART" id="SM00450">
    <property type="entry name" value="RHOD"/>
    <property type="match status" value="1"/>
</dbReference>
<comment type="catalytic activity">
    <reaction evidence="1">
        <text>uridine(34) in tRNA + AH2 + O2 = 5-hydroxyuridine(34) in tRNA + A + H2O</text>
        <dbReference type="Rhea" id="RHEA:64224"/>
        <dbReference type="Rhea" id="RHEA-COMP:11727"/>
        <dbReference type="Rhea" id="RHEA-COMP:13381"/>
        <dbReference type="ChEBI" id="CHEBI:13193"/>
        <dbReference type="ChEBI" id="CHEBI:15377"/>
        <dbReference type="ChEBI" id="CHEBI:15379"/>
        <dbReference type="ChEBI" id="CHEBI:17499"/>
        <dbReference type="ChEBI" id="CHEBI:65315"/>
        <dbReference type="ChEBI" id="CHEBI:136877"/>
    </reaction>
</comment>
<keyword evidence="1" id="KW-0560">Oxidoreductase</keyword>
<dbReference type="PANTHER" id="PTHR43268">
    <property type="entry name" value="THIOSULFATE SULFURTRANSFERASE/RHODANESE-LIKE DOMAIN-CONTAINING PROTEIN 2"/>
    <property type="match status" value="1"/>
</dbReference>
<evidence type="ECO:0000259" key="2">
    <source>
        <dbReference type="PROSITE" id="PS50206"/>
    </source>
</evidence>
<gene>
    <name evidence="1" type="primary">trhO</name>
    <name evidence="3" type="ORF">V5E97_04365</name>
</gene>
<reference evidence="3" key="1">
    <citation type="submission" date="2024-05" db="EMBL/GenBank/DDBJ databases">
        <title>Planctomycetes of the genus Singulisphaera possess chitinolytic capabilities.</title>
        <authorList>
            <person name="Ivanova A."/>
        </authorList>
    </citation>
    <scope>NUCLEOTIDE SEQUENCE</scope>
    <source>
        <strain evidence="3">Ch08T</strain>
    </source>
</reference>
<name>A0AAU7CJ29_9BACT</name>
<organism evidence="3">
    <name type="scientific">Singulisphaera sp. Ch08</name>
    <dbReference type="NCBI Taxonomy" id="3120278"/>
    <lineage>
        <taxon>Bacteria</taxon>
        <taxon>Pseudomonadati</taxon>
        <taxon>Planctomycetota</taxon>
        <taxon>Planctomycetia</taxon>
        <taxon>Isosphaerales</taxon>
        <taxon>Isosphaeraceae</taxon>
        <taxon>Singulisphaera</taxon>
    </lineage>
</organism>
<dbReference type="InterPro" id="IPR001763">
    <property type="entry name" value="Rhodanese-like_dom"/>
</dbReference>
<dbReference type="GO" id="GO:0016705">
    <property type="term" value="F:oxidoreductase activity, acting on paired donors, with incorporation or reduction of molecular oxygen"/>
    <property type="evidence" value="ECO:0007669"/>
    <property type="project" value="UniProtKB-UniRule"/>
</dbReference>
<feature type="domain" description="Rhodanese" evidence="2">
    <location>
        <begin position="119"/>
        <end position="213"/>
    </location>
</feature>
<dbReference type="InterPro" id="IPR040503">
    <property type="entry name" value="TRHO_N"/>
</dbReference>
<dbReference type="InterPro" id="IPR020936">
    <property type="entry name" value="TrhO"/>
</dbReference>
<dbReference type="NCBIfam" id="NF001136">
    <property type="entry name" value="PRK00142.1-4"/>
    <property type="match status" value="1"/>
</dbReference>
<dbReference type="Pfam" id="PF17773">
    <property type="entry name" value="UPF0176_N"/>
    <property type="match status" value="1"/>
</dbReference>
<dbReference type="Pfam" id="PF00581">
    <property type="entry name" value="Rhodanese"/>
    <property type="match status" value="1"/>
</dbReference>
<evidence type="ECO:0000313" key="3">
    <source>
        <dbReference type="EMBL" id="XBH05260.1"/>
    </source>
</evidence>
<protein>
    <recommendedName>
        <fullName evidence="1">tRNA uridine(34) hydroxylase</fullName>
        <ecNumber evidence="1">1.14.-.-</ecNumber>
    </recommendedName>
    <alternativeName>
        <fullName evidence="1">tRNA hydroxylation protein O</fullName>
    </alternativeName>
</protein>
<dbReference type="GO" id="GO:0006400">
    <property type="term" value="P:tRNA modification"/>
    <property type="evidence" value="ECO:0007669"/>
    <property type="project" value="UniProtKB-UniRule"/>
</dbReference>
<dbReference type="PROSITE" id="PS50206">
    <property type="entry name" value="RHODANESE_3"/>
    <property type="match status" value="1"/>
</dbReference>
<sequence>MIIVAAFYHFFDFTDYEAFRLPLLDEMKRLQIKGSLLLAAEGINGTLSGDRASIDQYLGHLKQHVTKGEFEHKESLCDRQPFQRAKVRLKKEIISLGQPTSLAKTGHFVEPEDWNAFIANPETVMIDARNAYEVHLGSFERAIDPKTKSFKELPDFVQKTLDPAQHKSIAVFCTGGIRCEKFSAWLLEQGFEDVYQLKGGILKYLERIPEAESKWQGECYVFDERVAVGLGVTPSATASMCQACGHALTEADRQHSEFVPMVQCPFCVEA</sequence>
<dbReference type="RefSeq" id="WP_406698070.1">
    <property type="nucleotide sequence ID" value="NZ_CP155447.1"/>
</dbReference>
<dbReference type="EC" id="1.14.-.-" evidence="1"/>
<comment type="similarity">
    <text evidence="1">Belongs to the TrhO family.</text>
</comment>
<dbReference type="HAMAP" id="MF_00469">
    <property type="entry name" value="TrhO"/>
    <property type="match status" value="1"/>
</dbReference>
<proteinExistence type="inferred from homology"/>
<evidence type="ECO:0000256" key="1">
    <source>
        <dbReference type="HAMAP-Rule" id="MF_00469"/>
    </source>
</evidence>
<accession>A0AAU7CJ29</accession>
<dbReference type="CDD" id="cd01518">
    <property type="entry name" value="RHOD_YceA"/>
    <property type="match status" value="1"/>
</dbReference>
<dbReference type="InterPro" id="IPR036873">
    <property type="entry name" value="Rhodanese-like_dom_sf"/>
</dbReference>
<comment type="function">
    <text evidence="1">Catalyzes oxygen-dependent 5-hydroxyuridine (ho5U) modification at position 34 in tRNAs.</text>
</comment>
<dbReference type="Gene3D" id="3.40.250.10">
    <property type="entry name" value="Rhodanese-like domain"/>
    <property type="match status" value="1"/>
</dbReference>
<dbReference type="EMBL" id="CP155447">
    <property type="protein sequence ID" value="XBH05260.1"/>
    <property type="molecule type" value="Genomic_DNA"/>
</dbReference>
<dbReference type="Gene3D" id="3.30.70.100">
    <property type="match status" value="1"/>
</dbReference>
<dbReference type="PANTHER" id="PTHR43268:SF3">
    <property type="entry name" value="RHODANESE-LIKE DOMAIN-CONTAINING PROTEIN 7-RELATED"/>
    <property type="match status" value="1"/>
</dbReference>
<dbReference type="AlphaFoldDB" id="A0AAU7CJ29"/>
<dbReference type="SUPFAM" id="SSF52821">
    <property type="entry name" value="Rhodanese/Cell cycle control phosphatase"/>
    <property type="match status" value="1"/>
</dbReference>
<keyword evidence="1" id="KW-0819">tRNA processing</keyword>